<evidence type="ECO:0000313" key="3">
    <source>
        <dbReference type="Proteomes" id="UP001552299"/>
    </source>
</evidence>
<evidence type="ECO:0000313" key="2">
    <source>
        <dbReference type="EMBL" id="KAL0908740.1"/>
    </source>
</evidence>
<sequence length="228" mass="24496">MRSCGAGAVLAMGVTRELHDAMRGMRGRGSASAHGVDERCRPTGGGSFPNTPFTIQLGYGVSIQLTNVVINTKNFGATIQFDSLQFYAATAKVVVVPVCSIDIEGPARRPHVTEVDASCVHPPTQRPQQAKIVAANKGPQKRTSIFGRLSQSGTLTLKRVIAEQKVSVVLPTPLPCQTNLSHLENMTLKLPHLEKVIKEAEKEVECKALNSTITAHQSINNPSHGARE</sequence>
<reference evidence="2 3" key="1">
    <citation type="journal article" date="2024" name="Plant Biotechnol. J.">
        <title>Dendrobium thyrsiflorum genome and its molecular insights into genes involved in important horticultural traits.</title>
        <authorList>
            <person name="Chen B."/>
            <person name="Wang J.Y."/>
            <person name="Zheng P.J."/>
            <person name="Li K.L."/>
            <person name="Liang Y.M."/>
            <person name="Chen X.F."/>
            <person name="Zhang C."/>
            <person name="Zhao X."/>
            <person name="He X."/>
            <person name="Zhang G.Q."/>
            <person name="Liu Z.J."/>
            <person name="Xu Q."/>
        </authorList>
    </citation>
    <scope>NUCLEOTIDE SEQUENCE [LARGE SCALE GENOMIC DNA]</scope>
    <source>
        <strain evidence="2">GZMU011</strain>
    </source>
</reference>
<keyword evidence="3" id="KW-1185">Reference proteome</keyword>
<protein>
    <submittedName>
        <fullName evidence="2">Uncharacterized protein</fullName>
    </submittedName>
</protein>
<dbReference type="EMBL" id="JANQDX010000017">
    <property type="protein sequence ID" value="KAL0908740.1"/>
    <property type="molecule type" value="Genomic_DNA"/>
</dbReference>
<proteinExistence type="predicted"/>
<dbReference type="AlphaFoldDB" id="A0ABD0U7J8"/>
<accession>A0ABD0U7J8</accession>
<evidence type="ECO:0000256" key="1">
    <source>
        <dbReference type="SAM" id="MobiDB-lite"/>
    </source>
</evidence>
<dbReference type="Proteomes" id="UP001552299">
    <property type="component" value="Unassembled WGS sequence"/>
</dbReference>
<gene>
    <name evidence="2" type="ORF">M5K25_023248</name>
</gene>
<comment type="caution">
    <text evidence="2">The sequence shown here is derived from an EMBL/GenBank/DDBJ whole genome shotgun (WGS) entry which is preliminary data.</text>
</comment>
<name>A0ABD0U7J8_DENTH</name>
<feature type="region of interest" description="Disordered" evidence="1">
    <location>
        <begin position="26"/>
        <end position="47"/>
    </location>
</feature>
<organism evidence="2 3">
    <name type="scientific">Dendrobium thyrsiflorum</name>
    <name type="common">Pinecone-like raceme dendrobium</name>
    <name type="synonym">Orchid</name>
    <dbReference type="NCBI Taxonomy" id="117978"/>
    <lineage>
        <taxon>Eukaryota</taxon>
        <taxon>Viridiplantae</taxon>
        <taxon>Streptophyta</taxon>
        <taxon>Embryophyta</taxon>
        <taxon>Tracheophyta</taxon>
        <taxon>Spermatophyta</taxon>
        <taxon>Magnoliopsida</taxon>
        <taxon>Liliopsida</taxon>
        <taxon>Asparagales</taxon>
        <taxon>Orchidaceae</taxon>
        <taxon>Epidendroideae</taxon>
        <taxon>Malaxideae</taxon>
        <taxon>Dendrobiinae</taxon>
        <taxon>Dendrobium</taxon>
    </lineage>
</organism>